<protein>
    <submittedName>
        <fullName evidence="3">YciI family protein</fullName>
    </submittedName>
</protein>
<dbReference type="Proteomes" id="UP001606301">
    <property type="component" value="Unassembled WGS sequence"/>
</dbReference>
<dbReference type="Pfam" id="PF03795">
    <property type="entry name" value="YCII"/>
    <property type="match status" value="1"/>
</dbReference>
<reference evidence="3 4" key="1">
    <citation type="submission" date="2024-08" db="EMBL/GenBank/DDBJ databases">
        <authorList>
            <person name="Lu H."/>
        </authorList>
    </citation>
    <scope>NUCLEOTIDE SEQUENCE [LARGE SCALE GENOMIC DNA]</scope>
    <source>
        <strain evidence="3 4">LKC17W</strain>
    </source>
</reference>
<dbReference type="InterPro" id="IPR005545">
    <property type="entry name" value="YCII"/>
</dbReference>
<evidence type="ECO:0000256" key="1">
    <source>
        <dbReference type="ARBA" id="ARBA00007689"/>
    </source>
</evidence>
<evidence type="ECO:0000313" key="3">
    <source>
        <dbReference type="EMBL" id="MFG6440114.1"/>
    </source>
</evidence>
<dbReference type="PANTHER" id="PTHR35174">
    <property type="entry name" value="BLL7171 PROTEIN-RELATED"/>
    <property type="match status" value="1"/>
</dbReference>
<sequence>MPQMLLIVEPLGQRAERGRADGEVAYQRMLDFAATLQAEGLLMGVNSLGTAARRLSRRDGAVQVLDGPFAEAKEMVGGYFLLDTDDPAVALAWAARCPAAEWATVEVRGVGPCYT</sequence>
<keyword evidence="4" id="KW-1185">Reference proteome</keyword>
<evidence type="ECO:0000313" key="4">
    <source>
        <dbReference type="Proteomes" id="UP001606301"/>
    </source>
</evidence>
<dbReference type="EMBL" id="JBIGHW010000002">
    <property type="protein sequence ID" value="MFG6440114.1"/>
    <property type="molecule type" value="Genomic_DNA"/>
</dbReference>
<organism evidence="3 4">
    <name type="scientific">Pelomonas margarita</name>
    <dbReference type="NCBI Taxonomy" id="3299031"/>
    <lineage>
        <taxon>Bacteria</taxon>
        <taxon>Pseudomonadati</taxon>
        <taxon>Pseudomonadota</taxon>
        <taxon>Betaproteobacteria</taxon>
        <taxon>Burkholderiales</taxon>
        <taxon>Sphaerotilaceae</taxon>
        <taxon>Roseateles</taxon>
    </lineage>
</organism>
<evidence type="ECO:0000259" key="2">
    <source>
        <dbReference type="Pfam" id="PF03795"/>
    </source>
</evidence>
<accession>A0ABW7FGW0</accession>
<dbReference type="Gene3D" id="3.30.70.1060">
    <property type="entry name" value="Dimeric alpha+beta barrel"/>
    <property type="match status" value="1"/>
</dbReference>
<dbReference type="RefSeq" id="WP_394396021.1">
    <property type="nucleotide sequence ID" value="NZ_JBIGHW010000002.1"/>
</dbReference>
<dbReference type="PANTHER" id="PTHR35174:SF3">
    <property type="entry name" value="BLL7171 PROTEIN"/>
    <property type="match status" value="1"/>
</dbReference>
<name>A0ABW7FGW0_9BURK</name>
<comment type="similarity">
    <text evidence="1">Belongs to the YciI family.</text>
</comment>
<proteinExistence type="inferred from homology"/>
<gene>
    <name evidence="3" type="ORF">ACG0Z3_05405</name>
</gene>
<dbReference type="InterPro" id="IPR011008">
    <property type="entry name" value="Dimeric_a/b-barrel"/>
</dbReference>
<feature type="domain" description="YCII-related" evidence="2">
    <location>
        <begin position="26"/>
        <end position="110"/>
    </location>
</feature>
<dbReference type="SUPFAM" id="SSF54909">
    <property type="entry name" value="Dimeric alpha+beta barrel"/>
    <property type="match status" value="1"/>
</dbReference>
<comment type="caution">
    <text evidence="3">The sequence shown here is derived from an EMBL/GenBank/DDBJ whole genome shotgun (WGS) entry which is preliminary data.</text>
</comment>